<name>A0A927F429_9ACTN</name>
<dbReference type="RefSeq" id="WP_191212127.1">
    <property type="nucleotide sequence ID" value="NZ_BAABKL010000005.1"/>
</dbReference>
<sequence>MVADHLAEAGACCGELVFELGHAAGGAIGLGGLGSDQGFQLSFGTAEFVDPGSEIGGADLVELLAEVEAGIVRTLIALGSRPRILLGHQAADVEELAAWCDKVR</sequence>
<reference evidence="1" key="1">
    <citation type="submission" date="2020-09" db="EMBL/GenBank/DDBJ databases">
        <title>Secondary metabolite and genome analysis of marine Streptomyces chumphonensis KK1-2T.</title>
        <authorList>
            <person name="Phongsopitanun W."/>
            <person name="Kanchanasin P."/>
            <person name="Pittayakhajonwut P."/>
            <person name="Suwanborirux K."/>
            <person name="Tanasupawat S."/>
        </authorList>
    </citation>
    <scope>NUCLEOTIDE SEQUENCE</scope>
    <source>
        <strain evidence="1">KK1-2</strain>
    </source>
</reference>
<proteinExistence type="predicted"/>
<comment type="caution">
    <text evidence="1">The sequence shown here is derived from an EMBL/GenBank/DDBJ whole genome shotgun (WGS) entry which is preliminary data.</text>
</comment>
<gene>
    <name evidence="1" type="ORF">IF129_25095</name>
</gene>
<accession>A0A927F429</accession>
<dbReference type="AlphaFoldDB" id="A0A927F429"/>
<dbReference type="EMBL" id="JACXYU010000021">
    <property type="protein sequence ID" value="MBD3934826.1"/>
    <property type="molecule type" value="Genomic_DNA"/>
</dbReference>
<protein>
    <submittedName>
        <fullName evidence="1">Uncharacterized protein</fullName>
    </submittedName>
</protein>
<organism evidence="1 2">
    <name type="scientific">Streptomyces chumphonensis</name>
    <dbReference type="NCBI Taxonomy" id="1214925"/>
    <lineage>
        <taxon>Bacteria</taxon>
        <taxon>Bacillati</taxon>
        <taxon>Actinomycetota</taxon>
        <taxon>Actinomycetes</taxon>
        <taxon>Kitasatosporales</taxon>
        <taxon>Streptomycetaceae</taxon>
        <taxon>Streptomyces</taxon>
    </lineage>
</organism>
<dbReference type="Proteomes" id="UP000632289">
    <property type="component" value="Unassembled WGS sequence"/>
</dbReference>
<evidence type="ECO:0000313" key="2">
    <source>
        <dbReference type="Proteomes" id="UP000632289"/>
    </source>
</evidence>
<keyword evidence="2" id="KW-1185">Reference proteome</keyword>
<evidence type="ECO:0000313" key="1">
    <source>
        <dbReference type="EMBL" id="MBD3934826.1"/>
    </source>
</evidence>